<dbReference type="PROSITE" id="PS51257">
    <property type="entry name" value="PROKAR_LIPOPROTEIN"/>
    <property type="match status" value="1"/>
</dbReference>
<keyword evidence="2" id="KW-1185">Reference proteome</keyword>
<dbReference type="EMBL" id="JAUSSU010000002">
    <property type="protein sequence ID" value="MDQ0111239.1"/>
    <property type="molecule type" value="Genomic_DNA"/>
</dbReference>
<protein>
    <submittedName>
        <fullName evidence="1">Uncharacterized protein</fullName>
    </submittedName>
</protein>
<comment type="caution">
    <text evidence="1">The sequence shown here is derived from an EMBL/GenBank/DDBJ whole genome shotgun (WGS) entry which is preliminary data.</text>
</comment>
<evidence type="ECO:0000313" key="1">
    <source>
        <dbReference type="EMBL" id="MDQ0111239.1"/>
    </source>
</evidence>
<gene>
    <name evidence="1" type="ORF">J2T15_000672</name>
</gene>
<proteinExistence type="predicted"/>
<organism evidence="1 2">
    <name type="scientific">Paenibacillus harenae</name>
    <dbReference type="NCBI Taxonomy" id="306543"/>
    <lineage>
        <taxon>Bacteria</taxon>
        <taxon>Bacillati</taxon>
        <taxon>Bacillota</taxon>
        <taxon>Bacilli</taxon>
        <taxon>Bacillales</taxon>
        <taxon>Paenibacillaceae</taxon>
        <taxon>Paenibacillus</taxon>
    </lineage>
</organism>
<evidence type="ECO:0000313" key="2">
    <source>
        <dbReference type="Proteomes" id="UP001229346"/>
    </source>
</evidence>
<sequence length="129" mass="14680">MYFRMTMLLLVFLTYMMVLLGCTNNGNLSKGTIVKEENTVDKESKIEILGLTNEIRKVTSSQLQQITKNMTYIEVVELLGNTKDIASGIIIFRYQFENGEFLDLNAEHGSADAKISEEDYQEIQNLLSN</sequence>
<dbReference type="Proteomes" id="UP001229346">
    <property type="component" value="Unassembled WGS sequence"/>
</dbReference>
<reference evidence="1 2" key="1">
    <citation type="submission" date="2023-07" db="EMBL/GenBank/DDBJ databases">
        <title>Sorghum-associated microbial communities from plants grown in Nebraska, USA.</title>
        <authorList>
            <person name="Schachtman D."/>
        </authorList>
    </citation>
    <scope>NUCLEOTIDE SEQUENCE [LARGE SCALE GENOMIC DNA]</scope>
    <source>
        <strain evidence="1 2">CC482</strain>
    </source>
</reference>
<accession>A0ABT9TYH4</accession>
<name>A0ABT9TYH4_PAEHA</name>